<dbReference type="AlphaFoldDB" id="A0A8B3FUY0"/>
<dbReference type="Gene3D" id="3.40.50.1240">
    <property type="entry name" value="Phosphoglycerate mutase-like"/>
    <property type="match status" value="1"/>
</dbReference>
<dbReference type="SUPFAM" id="SSF53254">
    <property type="entry name" value="Phosphoglycerate mutase-like"/>
    <property type="match status" value="1"/>
</dbReference>
<organism evidence="2 3">
    <name type="scientific">Propionibacterium australiense</name>
    <dbReference type="NCBI Taxonomy" id="119981"/>
    <lineage>
        <taxon>Bacteria</taxon>
        <taxon>Bacillati</taxon>
        <taxon>Actinomycetota</taxon>
        <taxon>Actinomycetes</taxon>
        <taxon>Propionibacteriales</taxon>
        <taxon>Propionibacteriaceae</taxon>
        <taxon>Propionibacterium</taxon>
    </lineage>
</organism>
<dbReference type="OrthoDB" id="4697614at2"/>
<dbReference type="InterPro" id="IPR029033">
    <property type="entry name" value="His_PPase_superfam"/>
</dbReference>
<dbReference type="InterPro" id="IPR013078">
    <property type="entry name" value="His_Pase_superF_clade-1"/>
</dbReference>
<dbReference type="EMBL" id="RCIW01000001">
    <property type="protein sequence ID" value="RLP13042.1"/>
    <property type="molecule type" value="Genomic_DNA"/>
</dbReference>
<proteinExistence type="predicted"/>
<gene>
    <name evidence="2" type="ORF">D7U36_01035</name>
</gene>
<accession>A0A8B3FUY0</accession>
<reference evidence="2 3" key="1">
    <citation type="submission" date="2018-10" db="EMBL/GenBank/DDBJ databases">
        <title>Propionibacterium australiense Genome Sequencing and Assembly.</title>
        <authorList>
            <person name="Bernier A.-M."/>
            <person name="Bernard K."/>
        </authorList>
    </citation>
    <scope>NUCLEOTIDE SEQUENCE [LARGE SCALE GENOMIC DNA]</scope>
    <source>
        <strain evidence="2 3">NML98A078</strain>
    </source>
</reference>
<evidence type="ECO:0000256" key="1">
    <source>
        <dbReference type="SAM" id="MobiDB-lite"/>
    </source>
</evidence>
<sequence length="86" mass="9693">MGRLPGHRPRGEPGRRRPDGGLSGGRPVIDQGTRLVLWRHGRTGFNVRHRFQGRQDVPLAEARVTRQPWRALLRPFGSRLLVGRAG</sequence>
<name>A0A8B3FUY0_9ACTN</name>
<evidence type="ECO:0000313" key="2">
    <source>
        <dbReference type="EMBL" id="RLP13042.1"/>
    </source>
</evidence>
<feature type="region of interest" description="Disordered" evidence="1">
    <location>
        <begin position="1"/>
        <end position="28"/>
    </location>
</feature>
<dbReference type="RefSeq" id="WP_121587841.1">
    <property type="nucleotide sequence ID" value="NZ_LR134442.1"/>
</dbReference>
<dbReference type="Pfam" id="PF00300">
    <property type="entry name" value="His_Phos_1"/>
    <property type="match status" value="1"/>
</dbReference>
<dbReference type="Proteomes" id="UP000279336">
    <property type="component" value="Unassembled WGS sequence"/>
</dbReference>
<evidence type="ECO:0000313" key="3">
    <source>
        <dbReference type="Proteomes" id="UP000279336"/>
    </source>
</evidence>
<feature type="compositionally biased region" description="Basic and acidic residues" evidence="1">
    <location>
        <begin position="9"/>
        <end position="19"/>
    </location>
</feature>
<comment type="caution">
    <text evidence="2">The sequence shown here is derived from an EMBL/GenBank/DDBJ whole genome shotgun (WGS) entry which is preliminary data.</text>
</comment>
<protein>
    <submittedName>
        <fullName evidence="2">Phosphoglycerate mutase family protein</fullName>
    </submittedName>
</protein>